<evidence type="ECO:0000256" key="2">
    <source>
        <dbReference type="ARBA" id="ARBA00022737"/>
    </source>
</evidence>
<dbReference type="PROSITE" id="PS00028">
    <property type="entry name" value="ZINC_FINGER_C2H2_1"/>
    <property type="match status" value="3"/>
</dbReference>
<dbReference type="AlphaFoldDB" id="A0A9W7DET4"/>
<feature type="compositionally biased region" description="Low complexity" evidence="7">
    <location>
        <begin position="554"/>
        <end position="584"/>
    </location>
</feature>
<dbReference type="Pfam" id="PF00096">
    <property type="entry name" value="zf-C2H2"/>
    <property type="match status" value="2"/>
</dbReference>
<name>A0A9W7DET4_AMBMO</name>
<evidence type="ECO:0000256" key="5">
    <source>
        <dbReference type="ARBA" id="ARBA00023242"/>
    </source>
</evidence>
<feature type="region of interest" description="Disordered" evidence="7">
    <location>
        <begin position="553"/>
        <end position="584"/>
    </location>
</feature>
<dbReference type="SMART" id="SM00355">
    <property type="entry name" value="ZnF_C2H2"/>
    <property type="match status" value="3"/>
</dbReference>
<keyword evidence="4" id="KW-0862">Zinc</keyword>
<feature type="domain" description="C2H2-type" evidence="8">
    <location>
        <begin position="621"/>
        <end position="648"/>
    </location>
</feature>
<dbReference type="Pfam" id="PF13912">
    <property type="entry name" value="zf-C2H2_6"/>
    <property type="match status" value="1"/>
</dbReference>
<dbReference type="GO" id="GO:0000978">
    <property type="term" value="F:RNA polymerase II cis-regulatory region sequence-specific DNA binding"/>
    <property type="evidence" value="ECO:0007669"/>
    <property type="project" value="TreeGrafter"/>
</dbReference>
<feature type="domain" description="C2H2-type" evidence="8">
    <location>
        <begin position="591"/>
        <end position="618"/>
    </location>
</feature>
<evidence type="ECO:0000256" key="7">
    <source>
        <dbReference type="SAM" id="MobiDB-lite"/>
    </source>
</evidence>
<dbReference type="Proteomes" id="UP001165063">
    <property type="component" value="Unassembled WGS sequence"/>
</dbReference>
<feature type="compositionally biased region" description="Low complexity" evidence="7">
    <location>
        <begin position="649"/>
        <end position="670"/>
    </location>
</feature>
<evidence type="ECO:0000256" key="4">
    <source>
        <dbReference type="ARBA" id="ARBA00022833"/>
    </source>
</evidence>
<dbReference type="EMBL" id="BSXU01001412">
    <property type="protein sequence ID" value="GMG27177.1"/>
    <property type="molecule type" value="Genomic_DNA"/>
</dbReference>
<dbReference type="Gene3D" id="3.30.160.60">
    <property type="entry name" value="Classic Zinc Finger"/>
    <property type="match status" value="2"/>
</dbReference>
<dbReference type="InterPro" id="IPR036236">
    <property type="entry name" value="Znf_C2H2_sf"/>
</dbReference>
<dbReference type="PANTHER" id="PTHR24388:SF104">
    <property type="entry name" value="AT-RICH BINDING PROTEIN-RELATED"/>
    <property type="match status" value="1"/>
</dbReference>
<dbReference type="PROSITE" id="PS50157">
    <property type="entry name" value="ZINC_FINGER_C2H2_2"/>
    <property type="match status" value="3"/>
</dbReference>
<keyword evidence="5" id="KW-0539">Nucleus</keyword>
<protein>
    <submittedName>
        <fullName evidence="9">Unnamed protein product</fullName>
    </submittedName>
</protein>
<gene>
    <name evidence="9" type="ORF">Amon01_000339700</name>
</gene>
<evidence type="ECO:0000259" key="8">
    <source>
        <dbReference type="PROSITE" id="PS50157"/>
    </source>
</evidence>
<dbReference type="PANTHER" id="PTHR24388">
    <property type="entry name" value="ZINC FINGER PROTEIN"/>
    <property type="match status" value="1"/>
</dbReference>
<keyword evidence="2" id="KW-0677">Repeat</keyword>
<sequence>MPFQTKRPAKNEGRTTAITAMKKEDTDTIGGTENGSRAINIPIRFTFTELKGLAIPVRIPERKSFDVQIDPGSNLKEVMDVMKQFYSKASPTDCVDDSIKETHSKLVNIRDEIYKFTFSQLLQLLTAYKGLFLLKNHGKRSYITFKSKSTKRCLHFFKLLLRYDQDEGLIYLRNSDLPSCTIATTYSMVPFGEISELSKTSIPITIPEDENVKLNIDSNASMNEVARELDVFCKDRKASQQLENIHSSFHDTVSKLSTMNDEVYRFTMSQLLQFLTAYHSNSDVVYFDTVYYMRFRFDDNPVPLKNASAKFPMQYQPDTGTFYVKKMIPLENGNDKDAFDDDSSAQTRIKVFEIINGRNREFKVDDWNLSQGYTAERFLANSVPVEIPQDNTLPVQFSADLPMREIVESLREKCKNMKPPVENHRSIHRMYANLFFNKDLSYRFTPSQLIQFLSIYDCSLSLRFDHRHPQYSCILCGVRWMNNVRCPVTYPLRYDANTNVFVVRVVGTSAPHRHCHDFEYAAALVGMTPKDYGLDELELARLCSSKETLRIGENNNDIHSNNNNKSSQVETQTTTTRNQKLTTLSGNPKSYICPTCSRALSSKFYLRRHMISHTEKIDNSHVCDVCTTVFERQDLLTEHLKTHQKAQSTRTRTGTETGTRNGTITRTAGGSRSSGKSKTIDEKSFKCGVCSRVFSRNHALQRHLNTFHAGKVGNAIAKIVKGKTTGKSTRKLRGCI</sequence>
<accession>A0A9W7DET4</accession>
<evidence type="ECO:0000256" key="3">
    <source>
        <dbReference type="ARBA" id="ARBA00022771"/>
    </source>
</evidence>
<dbReference type="InterPro" id="IPR013087">
    <property type="entry name" value="Znf_C2H2_type"/>
</dbReference>
<dbReference type="GO" id="GO:0008270">
    <property type="term" value="F:zinc ion binding"/>
    <property type="evidence" value="ECO:0007669"/>
    <property type="project" value="UniProtKB-KW"/>
</dbReference>
<feature type="domain" description="C2H2-type" evidence="8">
    <location>
        <begin position="685"/>
        <end position="713"/>
    </location>
</feature>
<dbReference type="OrthoDB" id="654211at2759"/>
<reference evidence="9" key="1">
    <citation type="submission" date="2023-04" db="EMBL/GenBank/DDBJ databases">
        <title>Ambrosiozyma monospora NBRC 1965.</title>
        <authorList>
            <person name="Ichikawa N."/>
            <person name="Sato H."/>
            <person name="Tonouchi N."/>
        </authorList>
    </citation>
    <scope>NUCLEOTIDE SEQUENCE</scope>
    <source>
        <strain evidence="9">NBRC 1965</strain>
    </source>
</reference>
<keyword evidence="1" id="KW-0479">Metal-binding</keyword>
<dbReference type="InterPro" id="IPR050527">
    <property type="entry name" value="Snail/Krueppel_Znf"/>
</dbReference>
<dbReference type="GO" id="GO:0000981">
    <property type="term" value="F:DNA-binding transcription factor activity, RNA polymerase II-specific"/>
    <property type="evidence" value="ECO:0007669"/>
    <property type="project" value="TreeGrafter"/>
</dbReference>
<dbReference type="SUPFAM" id="SSF57667">
    <property type="entry name" value="beta-beta-alpha zinc fingers"/>
    <property type="match status" value="2"/>
</dbReference>
<proteinExistence type="predicted"/>
<organism evidence="9 10">
    <name type="scientific">Ambrosiozyma monospora</name>
    <name type="common">Yeast</name>
    <name type="synonym">Endomycopsis monosporus</name>
    <dbReference type="NCBI Taxonomy" id="43982"/>
    <lineage>
        <taxon>Eukaryota</taxon>
        <taxon>Fungi</taxon>
        <taxon>Dikarya</taxon>
        <taxon>Ascomycota</taxon>
        <taxon>Saccharomycotina</taxon>
        <taxon>Pichiomycetes</taxon>
        <taxon>Pichiales</taxon>
        <taxon>Pichiaceae</taxon>
        <taxon>Ambrosiozyma</taxon>
    </lineage>
</organism>
<keyword evidence="3 6" id="KW-0863">Zinc-finger</keyword>
<evidence type="ECO:0000256" key="6">
    <source>
        <dbReference type="PROSITE-ProRule" id="PRU00042"/>
    </source>
</evidence>
<evidence type="ECO:0000313" key="10">
    <source>
        <dbReference type="Proteomes" id="UP001165063"/>
    </source>
</evidence>
<evidence type="ECO:0000256" key="1">
    <source>
        <dbReference type="ARBA" id="ARBA00022723"/>
    </source>
</evidence>
<keyword evidence="10" id="KW-1185">Reference proteome</keyword>
<comment type="caution">
    <text evidence="9">The sequence shown here is derived from an EMBL/GenBank/DDBJ whole genome shotgun (WGS) entry which is preliminary data.</text>
</comment>
<evidence type="ECO:0000313" key="9">
    <source>
        <dbReference type="EMBL" id="GMG27177.1"/>
    </source>
</evidence>
<feature type="region of interest" description="Disordered" evidence="7">
    <location>
        <begin position="641"/>
        <end position="679"/>
    </location>
</feature>